<proteinExistence type="predicted"/>
<gene>
    <name evidence="1" type="ORF">CEXT_343471</name>
</gene>
<dbReference type="Proteomes" id="UP001054945">
    <property type="component" value="Unassembled WGS sequence"/>
</dbReference>
<keyword evidence="2" id="KW-1185">Reference proteome</keyword>
<protein>
    <submittedName>
        <fullName evidence="1">Uncharacterized protein</fullName>
    </submittedName>
</protein>
<evidence type="ECO:0000313" key="2">
    <source>
        <dbReference type="Proteomes" id="UP001054945"/>
    </source>
</evidence>
<reference evidence="1 2" key="1">
    <citation type="submission" date="2021-06" db="EMBL/GenBank/DDBJ databases">
        <title>Caerostris extrusa draft genome.</title>
        <authorList>
            <person name="Kono N."/>
            <person name="Arakawa K."/>
        </authorList>
    </citation>
    <scope>NUCLEOTIDE SEQUENCE [LARGE SCALE GENOMIC DNA]</scope>
</reference>
<organism evidence="1 2">
    <name type="scientific">Caerostris extrusa</name>
    <name type="common">Bark spider</name>
    <name type="synonym">Caerostris bankana</name>
    <dbReference type="NCBI Taxonomy" id="172846"/>
    <lineage>
        <taxon>Eukaryota</taxon>
        <taxon>Metazoa</taxon>
        <taxon>Ecdysozoa</taxon>
        <taxon>Arthropoda</taxon>
        <taxon>Chelicerata</taxon>
        <taxon>Arachnida</taxon>
        <taxon>Araneae</taxon>
        <taxon>Araneomorphae</taxon>
        <taxon>Entelegynae</taxon>
        <taxon>Araneoidea</taxon>
        <taxon>Araneidae</taxon>
        <taxon>Caerostris</taxon>
    </lineage>
</organism>
<comment type="caution">
    <text evidence="1">The sequence shown here is derived from an EMBL/GenBank/DDBJ whole genome shotgun (WGS) entry which is preliminary data.</text>
</comment>
<name>A0AAV4QYM7_CAEEX</name>
<evidence type="ECO:0000313" key="1">
    <source>
        <dbReference type="EMBL" id="GIY13951.1"/>
    </source>
</evidence>
<dbReference type="AlphaFoldDB" id="A0AAV4QYM7"/>
<accession>A0AAV4QYM7</accession>
<sequence length="152" mass="16970">MSNCLIYCTRSSVRRDEIRRGNVISATKNKIQLSQCSRCKTSFLIKYPPTAAAIELAGFSSRNEMKLTMLRDKTRWKSARGLHLREDKYKNLSTLPGRVIAATNFVSRGGQQTFRCAHKKGTPGRPTNGVTVGNEPSGSPWAIHCKPEVVSW</sequence>
<dbReference type="EMBL" id="BPLR01007022">
    <property type="protein sequence ID" value="GIY13951.1"/>
    <property type="molecule type" value="Genomic_DNA"/>
</dbReference>